<name>A0AAN8M882_9TELE</name>
<dbReference type="Proteomes" id="UP001356427">
    <property type="component" value="Unassembled WGS sequence"/>
</dbReference>
<comment type="caution">
    <text evidence="1">The sequence shown here is derived from an EMBL/GenBank/DDBJ whole genome shotgun (WGS) entry which is preliminary data.</text>
</comment>
<accession>A0AAN8M882</accession>
<organism evidence="1 2">
    <name type="scientific">Coregonus suidteri</name>
    <dbReference type="NCBI Taxonomy" id="861788"/>
    <lineage>
        <taxon>Eukaryota</taxon>
        <taxon>Metazoa</taxon>
        <taxon>Chordata</taxon>
        <taxon>Craniata</taxon>
        <taxon>Vertebrata</taxon>
        <taxon>Euteleostomi</taxon>
        <taxon>Actinopterygii</taxon>
        <taxon>Neopterygii</taxon>
        <taxon>Teleostei</taxon>
        <taxon>Protacanthopterygii</taxon>
        <taxon>Salmoniformes</taxon>
        <taxon>Salmonidae</taxon>
        <taxon>Coregoninae</taxon>
        <taxon>Coregonus</taxon>
    </lineage>
</organism>
<evidence type="ECO:0000313" key="1">
    <source>
        <dbReference type="EMBL" id="KAK6325993.1"/>
    </source>
</evidence>
<reference evidence="1 2" key="1">
    <citation type="submission" date="2021-04" db="EMBL/GenBank/DDBJ databases">
        <authorList>
            <person name="De Guttry C."/>
            <person name="Zahm M."/>
            <person name="Klopp C."/>
            <person name="Cabau C."/>
            <person name="Louis A."/>
            <person name="Berthelot C."/>
            <person name="Parey E."/>
            <person name="Roest Crollius H."/>
            <person name="Montfort J."/>
            <person name="Robinson-Rechavi M."/>
            <person name="Bucao C."/>
            <person name="Bouchez O."/>
            <person name="Gislard M."/>
            <person name="Lluch J."/>
            <person name="Milhes M."/>
            <person name="Lampietro C."/>
            <person name="Lopez Roques C."/>
            <person name="Donnadieu C."/>
            <person name="Braasch I."/>
            <person name="Desvignes T."/>
            <person name="Postlethwait J."/>
            <person name="Bobe J."/>
            <person name="Wedekind C."/>
            <person name="Guiguen Y."/>
        </authorList>
    </citation>
    <scope>NUCLEOTIDE SEQUENCE [LARGE SCALE GENOMIC DNA]</scope>
    <source>
        <strain evidence="1">Cs_M1</strain>
        <tissue evidence="1">Blood</tissue>
    </source>
</reference>
<keyword evidence="2" id="KW-1185">Reference proteome</keyword>
<dbReference type="AlphaFoldDB" id="A0AAN8M882"/>
<evidence type="ECO:0000313" key="2">
    <source>
        <dbReference type="Proteomes" id="UP001356427"/>
    </source>
</evidence>
<proteinExistence type="predicted"/>
<protein>
    <submittedName>
        <fullName evidence="1">Uncharacterized protein</fullName>
    </submittedName>
</protein>
<sequence>MSVGLIAVSYQSDPGVQAKYVEEVKDPKKVKVSHSSHGKEKGLVLVLGQGDVGQLGFGRGHHGEEEAGPGDPA</sequence>
<dbReference type="EMBL" id="JAGTTL010000002">
    <property type="protein sequence ID" value="KAK6325993.1"/>
    <property type="molecule type" value="Genomic_DNA"/>
</dbReference>
<gene>
    <name evidence="1" type="ORF">J4Q44_G00016370</name>
</gene>